<feature type="domain" description="Myb-like" evidence="2">
    <location>
        <begin position="118"/>
        <end position="169"/>
    </location>
</feature>
<evidence type="ECO:0000313" key="4">
    <source>
        <dbReference type="EMBL" id="KAK8883617.1"/>
    </source>
</evidence>
<name>A0ABR2JY24_9EUKA</name>
<dbReference type="InterPro" id="IPR017930">
    <property type="entry name" value="Myb_dom"/>
</dbReference>
<organism evidence="4 5">
    <name type="scientific">Tritrichomonas musculus</name>
    <dbReference type="NCBI Taxonomy" id="1915356"/>
    <lineage>
        <taxon>Eukaryota</taxon>
        <taxon>Metamonada</taxon>
        <taxon>Parabasalia</taxon>
        <taxon>Tritrichomonadida</taxon>
        <taxon>Tritrichomonadidae</taxon>
        <taxon>Tritrichomonas</taxon>
    </lineage>
</organism>
<dbReference type="Gene3D" id="1.10.10.60">
    <property type="entry name" value="Homeodomain-like"/>
    <property type="match status" value="2"/>
</dbReference>
<feature type="region of interest" description="Disordered" evidence="1">
    <location>
        <begin position="257"/>
        <end position="278"/>
    </location>
</feature>
<dbReference type="Proteomes" id="UP001470230">
    <property type="component" value="Unassembled WGS sequence"/>
</dbReference>
<proteinExistence type="predicted"/>
<sequence length="305" mass="35554">MNLQSMTSFPSCSVVNNNESQYYFQNDPSLTIPILISFQPINIVTPYGPCIGLASPIALNIPNNYFQINQEVKYDLPQQLTNSLSSNTITNSDNDTKSNDLNVEDKNNACSDLSSKQSKKTPRIHFTKKEDEKIKELVDKFGKKNWSIIASFLKGRSAKQCRDRYCNYLIPGFFQGEWSKEEDELLVKLYKENGSKWSIIQSYFPKRSSNSIKNRWYYFLRKEYSNDEIQNKGNDKETKINLEEFEIIEDENSCEKHLNETNEKSSQPKNIIENNNSKNNELESMFEIDKEMIENLNENEWIAFE</sequence>
<dbReference type="InterPro" id="IPR050560">
    <property type="entry name" value="MYB_TF"/>
</dbReference>
<dbReference type="InterPro" id="IPR009057">
    <property type="entry name" value="Homeodomain-like_sf"/>
</dbReference>
<protein>
    <submittedName>
        <fullName evidence="4">Myb- protein A</fullName>
    </submittedName>
</protein>
<feature type="domain" description="Myb-like" evidence="2">
    <location>
        <begin position="170"/>
        <end position="220"/>
    </location>
</feature>
<dbReference type="EMBL" id="JAPFFF010000008">
    <property type="protein sequence ID" value="KAK8883617.1"/>
    <property type="molecule type" value="Genomic_DNA"/>
</dbReference>
<feature type="compositionally biased region" description="Low complexity" evidence="1">
    <location>
        <begin position="269"/>
        <end position="278"/>
    </location>
</feature>
<dbReference type="PANTHER" id="PTHR45614:SF253">
    <property type="entry name" value="CHROMOSOME UNDETERMINED SCAFFOLD_38, WHOLE GENOME SHOTGUN SEQUENCE"/>
    <property type="match status" value="1"/>
</dbReference>
<feature type="domain" description="HTH myb-type" evidence="3">
    <location>
        <begin position="118"/>
        <end position="173"/>
    </location>
</feature>
<accession>A0ABR2JY24</accession>
<dbReference type="SUPFAM" id="SSF46689">
    <property type="entry name" value="Homeodomain-like"/>
    <property type="match status" value="1"/>
</dbReference>
<dbReference type="InterPro" id="IPR001005">
    <property type="entry name" value="SANT/Myb"/>
</dbReference>
<feature type="region of interest" description="Disordered" evidence="1">
    <location>
        <begin position="85"/>
        <end position="117"/>
    </location>
</feature>
<evidence type="ECO:0000256" key="1">
    <source>
        <dbReference type="SAM" id="MobiDB-lite"/>
    </source>
</evidence>
<dbReference type="PROSITE" id="PS50090">
    <property type="entry name" value="MYB_LIKE"/>
    <property type="match status" value="2"/>
</dbReference>
<feature type="domain" description="HTH myb-type" evidence="3">
    <location>
        <begin position="176"/>
        <end position="224"/>
    </location>
</feature>
<evidence type="ECO:0000259" key="3">
    <source>
        <dbReference type="PROSITE" id="PS51294"/>
    </source>
</evidence>
<reference evidence="4 5" key="1">
    <citation type="submission" date="2024-04" db="EMBL/GenBank/DDBJ databases">
        <title>Tritrichomonas musculus Genome.</title>
        <authorList>
            <person name="Alves-Ferreira E."/>
            <person name="Grigg M."/>
            <person name="Lorenzi H."/>
            <person name="Galac M."/>
        </authorList>
    </citation>
    <scope>NUCLEOTIDE SEQUENCE [LARGE SCALE GENOMIC DNA]</scope>
    <source>
        <strain evidence="4 5">EAF2021</strain>
    </source>
</reference>
<feature type="compositionally biased region" description="Basic and acidic residues" evidence="1">
    <location>
        <begin position="94"/>
        <end position="107"/>
    </location>
</feature>
<dbReference type="Pfam" id="PF13921">
    <property type="entry name" value="Myb_DNA-bind_6"/>
    <property type="match status" value="1"/>
</dbReference>
<evidence type="ECO:0000259" key="2">
    <source>
        <dbReference type="PROSITE" id="PS50090"/>
    </source>
</evidence>
<keyword evidence="5" id="KW-1185">Reference proteome</keyword>
<dbReference type="SMART" id="SM00717">
    <property type="entry name" value="SANT"/>
    <property type="match status" value="2"/>
</dbReference>
<dbReference type="PANTHER" id="PTHR45614">
    <property type="entry name" value="MYB PROTEIN-RELATED"/>
    <property type="match status" value="1"/>
</dbReference>
<evidence type="ECO:0000313" key="5">
    <source>
        <dbReference type="Proteomes" id="UP001470230"/>
    </source>
</evidence>
<comment type="caution">
    <text evidence="4">The sequence shown here is derived from an EMBL/GenBank/DDBJ whole genome shotgun (WGS) entry which is preliminary data.</text>
</comment>
<dbReference type="PROSITE" id="PS51294">
    <property type="entry name" value="HTH_MYB"/>
    <property type="match status" value="2"/>
</dbReference>
<gene>
    <name evidence="4" type="ORF">M9Y10_042712</name>
</gene>
<dbReference type="CDD" id="cd00167">
    <property type="entry name" value="SANT"/>
    <property type="match status" value="2"/>
</dbReference>